<keyword evidence="2" id="KW-0677">Repeat</keyword>
<dbReference type="InterPro" id="IPR050216">
    <property type="entry name" value="LRR_domain-containing"/>
</dbReference>
<gene>
    <name evidence="3" type="ORF">PPENT_87.1.T1290041</name>
</gene>
<dbReference type="EMBL" id="CAJJDO010000129">
    <property type="protein sequence ID" value="CAD8201819.1"/>
    <property type="molecule type" value="Genomic_DNA"/>
</dbReference>
<evidence type="ECO:0000313" key="3">
    <source>
        <dbReference type="EMBL" id="CAD8201819.1"/>
    </source>
</evidence>
<reference evidence="3" key="1">
    <citation type="submission" date="2021-01" db="EMBL/GenBank/DDBJ databases">
        <authorList>
            <consortium name="Genoscope - CEA"/>
            <person name="William W."/>
        </authorList>
    </citation>
    <scope>NUCLEOTIDE SEQUENCE</scope>
</reference>
<dbReference type="Proteomes" id="UP000689195">
    <property type="component" value="Unassembled WGS sequence"/>
</dbReference>
<keyword evidence="4" id="KW-1185">Reference proteome</keyword>
<comment type="caution">
    <text evidence="3">The sequence shown here is derived from an EMBL/GenBank/DDBJ whole genome shotgun (WGS) entry which is preliminary data.</text>
</comment>
<dbReference type="InterPro" id="IPR001611">
    <property type="entry name" value="Leu-rich_rpt"/>
</dbReference>
<organism evidence="3 4">
    <name type="scientific">Paramecium pentaurelia</name>
    <dbReference type="NCBI Taxonomy" id="43138"/>
    <lineage>
        <taxon>Eukaryota</taxon>
        <taxon>Sar</taxon>
        <taxon>Alveolata</taxon>
        <taxon>Ciliophora</taxon>
        <taxon>Intramacronucleata</taxon>
        <taxon>Oligohymenophorea</taxon>
        <taxon>Peniculida</taxon>
        <taxon>Parameciidae</taxon>
        <taxon>Paramecium</taxon>
    </lineage>
</organism>
<dbReference type="GO" id="GO:0005737">
    <property type="term" value="C:cytoplasm"/>
    <property type="evidence" value="ECO:0007669"/>
    <property type="project" value="TreeGrafter"/>
</dbReference>
<evidence type="ECO:0000256" key="2">
    <source>
        <dbReference type="ARBA" id="ARBA00022737"/>
    </source>
</evidence>
<keyword evidence="1" id="KW-0433">Leucine-rich repeat</keyword>
<dbReference type="PANTHER" id="PTHR48051:SF1">
    <property type="entry name" value="RAS SUPPRESSOR PROTEIN 1"/>
    <property type="match status" value="1"/>
</dbReference>
<dbReference type="AlphaFoldDB" id="A0A8S1XLP5"/>
<dbReference type="OrthoDB" id="297651at2759"/>
<protein>
    <submittedName>
        <fullName evidence="3">Uncharacterized protein</fullName>
    </submittedName>
</protein>
<name>A0A8S1XLP5_9CILI</name>
<sequence>MDQSNTKEVHLNSKGLDQFPIILQVRYLNLSNNNIKMIPNKIVELQQLEILILNHNYISAFPKVQMPRLHTLEIANNELKTTDFSNLSLVCLDIQQNQFEIYQHLSSIQQLNMSWFLLIDMDSKQQNLLRNTIGQLLRNHREFNFTHFVNVFSSFTNTVLIKAIQYDERSVIPSICIYHPEYLMRMYHPQPIILAGKLNIKIFKILLDHIDPCSKLIRFVFLWACSKLEVEMVEYMIEKQIFGVWEEKMLVISQNVGTPMKGVNGDTPLHFVLRKHCRNQNEYENQSKLIQILMRYQNPNQKNSQKVAPIHEILQVPSIRSFQSCSEEYFDYNKKMGRQKDSLMHQAASLGYVQALQYLSGKVNIFSVNRQNKTPKQKCSPSVLILKYARKLELQDLIANLILVQQHLSVSVRNFHADFHIQINGEDDLYQLFFKDMILQDKLIVVILLNMLQFKQLYNLKFTSQRVIKPIQYINNCQHNFKPDIKQFKSLLSDQLSANKRMIQNPIKQQEVIIKNSIKSSSICLDQIEDTSHDLYDIMILYQMIGINGDLSNRTVLLDYEDFQQKQFRKTCFQQKINKNYFTGRQQSPLPVRYNYDNYITYRKIKSNNNYVKEVREYSHSANQIERRRIL</sequence>
<dbReference type="PROSITE" id="PS51450">
    <property type="entry name" value="LRR"/>
    <property type="match status" value="1"/>
</dbReference>
<dbReference type="PANTHER" id="PTHR48051">
    <property type="match status" value="1"/>
</dbReference>
<evidence type="ECO:0000313" key="4">
    <source>
        <dbReference type="Proteomes" id="UP000689195"/>
    </source>
</evidence>
<accession>A0A8S1XLP5</accession>
<evidence type="ECO:0000256" key="1">
    <source>
        <dbReference type="ARBA" id="ARBA00022614"/>
    </source>
</evidence>
<proteinExistence type="predicted"/>